<sequence>MNDAVFLACAPQHRIQDTLRVGSLDSKTGFGESIVKLIPGHGAPFIFDDGTRHFGDVLL</sequence>
<dbReference type="EMBL" id="JAAAMG010000003">
    <property type="protein sequence ID" value="NDW03947.1"/>
    <property type="molecule type" value="Genomic_DNA"/>
</dbReference>
<keyword evidence="2" id="KW-1185">Reference proteome</keyword>
<gene>
    <name evidence="1" type="ORF">GTK09_05840</name>
</gene>
<dbReference type="AlphaFoldDB" id="A0A6N9SXY5"/>
<name>A0A6N9SXY5_9HYPH</name>
<dbReference type="Proteomes" id="UP000469011">
    <property type="component" value="Unassembled WGS sequence"/>
</dbReference>
<evidence type="ECO:0000313" key="1">
    <source>
        <dbReference type="EMBL" id="NDW03947.1"/>
    </source>
</evidence>
<reference evidence="1 2" key="1">
    <citation type="submission" date="2020-01" db="EMBL/GenBank/DDBJ databases">
        <title>Jiella pacifica sp. nov.</title>
        <authorList>
            <person name="Xue Z."/>
            <person name="Zhu S."/>
            <person name="Chen J."/>
            <person name="Yang J."/>
        </authorList>
    </citation>
    <scope>NUCLEOTIDE SEQUENCE [LARGE SCALE GENOMIC DNA]</scope>
    <source>
        <strain evidence="1 2">40Bstr34</strain>
    </source>
</reference>
<accession>A0A6N9SXY5</accession>
<proteinExistence type="predicted"/>
<organism evidence="1 2">
    <name type="scientific">Jiella pacifica</name>
    <dbReference type="NCBI Taxonomy" id="2696469"/>
    <lineage>
        <taxon>Bacteria</taxon>
        <taxon>Pseudomonadati</taxon>
        <taxon>Pseudomonadota</taxon>
        <taxon>Alphaproteobacteria</taxon>
        <taxon>Hyphomicrobiales</taxon>
        <taxon>Aurantimonadaceae</taxon>
        <taxon>Jiella</taxon>
    </lineage>
</organism>
<evidence type="ECO:0000313" key="2">
    <source>
        <dbReference type="Proteomes" id="UP000469011"/>
    </source>
</evidence>
<protein>
    <submittedName>
        <fullName evidence="1">Uncharacterized protein</fullName>
    </submittedName>
</protein>
<dbReference type="RefSeq" id="WP_163461822.1">
    <property type="nucleotide sequence ID" value="NZ_JAAAMG010000003.1"/>
</dbReference>
<comment type="caution">
    <text evidence="1">The sequence shown here is derived from an EMBL/GenBank/DDBJ whole genome shotgun (WGS) entry which is preliminary data.</text>
</comment>